<reference evidence="1 2" key="1">
    <citation type="submission" date="2019-09" db="EMBL/GenBank/DDBJ databases">
        <title>H2 Metabolism Revealed by Metagenomic Analysis in Subglacial Sediment of East Antarctica.</title>
        <authorList>
            <person name="Yang Z."/>
            <person name="Zhang Y."/>
            <person name="Lv Y."/>
            <person name="Yan W."/>
            <person name="Xiao X."/>
            <person name="Sun B."/>
            <person name="Ma H."/>
        </authorList>
    </citation>
    <scope>NUCLEOTIDE SEQUENCE [LARGE SCALE GENOMIC DNA]</scope>
    <source>
        <strain evidence="1">Bin2_2</strain>
    </source>
</reference>
<name>A0A7C9JW96_9PROT</name>
<organism evidence="1 2">
    <name type="scientific">Sulfuriferula multivorans</name>
    <dbReference type="NCBI Taxonomy" id="1559896"/>
    <lineage>
        <taxon>Bacteria</taxon>
        <taxon>Pseudomonadati</taxon>
        <taxon>Pseudomonadota</taxon>
        <taxon>Betaproteobacteria</taxon>
        <taxon>Nitrosomonadales</taxon>
        <taxon>Sulfuricellaceae</taxon>
        <taxon>Sulfuriferula</taxon>
    </lineage>
</organism>
<accession>A0A7C9JW96</accession>
<dbReference type="EMBL" id="JAAFGW010000021">
    <property type="protein sequence ID" value="NDP47276.1"/>
    <property type="molecule type" value="Genomic_DNA"/>
</dbReference>
<sequence>MSTVLTSLATVDNRPFFDKALHYGVIQEIIAPDRVQCVQDDLSKGIVQIANYFGTAYLRPELELALHRMVSLISLYLEDMSGGDLKVAAVSLRDKTLLAHSKAGSDMIKRLHAMPDSTLFMGGTVSAESQRDFLDEKTATGSSLLAEYRTELALRLESQNTIEFAFWLAKKMGASRDEIDDADALIRSAMLVIYVDQAELKIPTRTAFVRLFKAARQAKTRFNEARLKDLLKEAPTEFQRLASRAMDRFIKKDLPQIRAPSSTADKLLFGETGEVYFVSENLDEDVREYDRLVAREWDRVTRGEADDPAVVATVLLLVATGLPPKASMLLRESKAVIQNFREHGFDTQAVITFIDAHAPESIRDDLQRVWTGDLKPDAEEQLNDNDPNWPDSHMERALEYLRKTCSVSWKARRR</sequence>
<evidence type="ECO:0000313" key="1">
    <source>
        <dbReference type="EMBL" id="NDP47276.1"/>
    </source>
</evidence>
<protein>
    <submittedName>
        <fullName evidence="1">Uncharacterized protein</fullName>
    </submittedName>
</protein>
<dbReference type="AlphaFoldDB" id="A0A7C9JW96"/>
<evidence type="ECO:0000313" key="2">
    <source>
        <dbReference type="Proteomes" id="UP000483432"/>
    </source>
</evidence>
<dbReference type="Proteomes" id="UP000483432">
    <property type="component" value="Unassembled WGS sequence"/>
</dbReference>
<gene>
    <name evidence="1" type="ORF">GZ085_02590</name>
</gene>
<proteinExistence type="predicted"/>
<comment type="caution">
    <text evidence="1">The sequence shown here is derived from an EMBL/GenBank/DDBJ whole genome shotgun (WGS) entry which is preliminary data.</text>
</comment>